<dbReference type="EMBL" id="AWUE01022209">
    <property type="protein sequence ID" value="OMO59255.1"/>
    <property type="molecule type" value="Genomic_DNA"/>
</dbReference>
<comment type="caution">
    <text evidence="2">The sequence shown here is derived from an EMBL/GenBank/DDBJ whole genome shotgun (WGS) entry which is preliminary data.</text>
</comment>
<feature type="region of interest" description="Disordered" evidence="1">
    <location>
        <begin position="1"/>
        <end position="27"/>
    </location>
</feature>
<evidence type="ECO:0000313" key="2">
    <source>
        <dbReference type="EMBL" id="OMO59255.1"/>
    </source>
</evidence>
<accession>A0A1R3GMC5</accession>
<dbReference type="Proteomes" id="UP000187203">
    <property type="component" value="Unassembled WGS sequence"/>
</dbReference>
<reference evidence="3" key="1">
    <citation type="submission" date="2013-09" db="EMBL/GenBank/DDBJ databases">
        <title>Corchorus olitorius genome sequencing.</title>
        <authorList>
            <person name="Alam M."/>
            <person name="Haque M.S."/>
            <person name="Islam M.S."/>
            <person name="Emdad E.M."/>
            <person name="Islam M.M."/>
            <person name="Ahmed B."/>
            <person name="Halim A."/>
            <person name="Hossen Q.M.M."/>
            <person name="Hossain M.Z."/>
            <person name="Ahmed R."/>
            <person name="Khan M.M."/>
            <person name="Islam R."/>
            <person name="Rashid M.M."/>
            <person name="Khan S.A."/>
            <person name="Rahman M.S."/>
            <person name="Alam M."/>
            <person name="Yahiya A.S."/>
            <person name="Khan M.S."/>
            <person name="Azam M.S."/>
            <person name="Haque T."/>
            <person name="Lashkar M.Z.H."/>
            <person name="Akhand A.I."/>
            <person name="Morshed G."/>
            <person name="Roy S."/>
            <person name="Uddin K.S."/>
            <person name="Rabeya T."/>
            <person name="Hossain A.S."/>
            <person name="Chowdhury A."/>
            <person name="Snigdha A.R."/>
            <person name="Mortoza M.S."/>
            <person name="Matin S.A."/>
            <person name="Hoque S.M.E."/>
            <person name="Islam M.K."/>
            <person name="Roy D.K."/>
            <person name="Haider R."/>
            <person name="Moosa M.M."/>
            <person name="Elias S.M."/>
            <person name="Hasan A.M."/>
            <person name="Jahan S."/>
            <person name="Shafiuddin M."/>
            <person name="Mahmood N."/>
            <person name="Shommy N.S."/>
        </authorList>
    </citation>
    <scope>NUCLEOTIDE SEQUENCE [LARGE SCALE GENOMIC DNA]</scope>
    <source>
        <strain evidence="3">cv. O-4</strain>
    </source>
</reference>
<sequence length="333" mass="38927">MMTNDSVPTKHDPKEVRMSDPKVDDGVKTNVRRHGYVNPGEARLTKNQMGQQMAPRPMALRILAPRRKLEFSPPKARHEVQRPRLMEPRVTTPRRLDFSKEKTPPPKLQITIKASEDTREVRYHHPRPQSKSRVVRPAYTAPSTSNTPTALHILDPLVKFPTRSRSELRPWLERRKKELRTAAVESEVQRRKDHTLNNVRPRMVRPPNKAMIGTWQRVQHPKFPHPPVQCNRKTWRRRELRRRAQARREADNAIMDVDVATLSTTLEKFKFNNANNEIANGDANELDFPLFKVSADMSFEDFVRRGLEPWRAKVLLEQARLDERLTLVQRKEA</sequence>
<proteinExistence type="predicted"/>
<protein>
    <submittedName>
        <fullName evidence="2">Uncharacterized protein</fullName>
    </submittedName>
</protein>
<feature type="compositionally biased region" description="Basic and acidic residues" evidence="1">
    <location>
        <begin position="8"/>
        <end position="27"/>
    </location>
</feature>
<evidence type="ECO:0000256" key="1">
    <source>
        <dbReference type="SAM" id="MobiDB-lite"/>
    </source>
</evidence>
<feature type="region of interest" description="Disordered" evidence="1">
    <location>
        <begin position="119"/>
        <end position="147"/>
    </location>
</feature>
<dbReference type="AlphaFoldDB" id="A0A1R3GMC5"/>
<evidence type="ECO:0000313" key="3">
    <source>
        <dbReference type="Proteomes" id="UP000187203"/>
    </source>
</evidence>
<gene>
    <name evidence="2" type="ORF">COLO4_34263</name>
</gene>
<feature type="compositionally biased region" description="Basic residues" evidence="1">
    <location>
        <begin position="124"/>
        <end position="134"/>
    </location>
</feature>
<name>A0A1R3GMC5_9ROSI</name>
<organism evidence="2 3">
    <name type="scientific">Corchorus olitorius</name>
    <dbReference type="NCBI Taxonomy" id="93759"/>
    <lineage>
        <taxon>Eukaryota</taxon>
        <taxon>Viridiplantae</taxon>
        <taxon>Streptophyta</taxon>
        <taxon>Embryophyta</taxon>
        <taxon>Tracheophyta</taxon>
        <taxon>Spermatophyta</taxon>
        <taxon>Magnoliopsida</taxon>
        <taxon>eudicotyledons</taxon>
        <taxon>Gunneridae</taxon>
        <taxon>Pentapetalae</taxon>
        <taxon>rosids</taxon>
        <taxon>malvids</taxon>
        <taxon>Malvales</taxon>
        <taxon>Malvaceae</taxon>
        <taxon>Grewioideae</taxon>
        <taxon>Apeibeae</taxon>
        <taxon>Corchorus</taxon>
    </lineage>
</organism>
<keyword evidence="3" id="KW-1185">Reference proteome</keyword>